<accession>A0A1G6KJM3</accession>
<keyword evidence="7" id="KW-1185">Reference proteome</keyword>
<dbReference type="EMBL" id="FMYH01000002">
    <property type="protein sequence ID" value="SDC31137.1"/>
    <property type="molecule type" value="Genomic_DNA"/>
</dbReference>
<comment type="catalytic activity">
    <reaction evidence="1">
        <text>a uridine in RNA = a pseudouridine in RNA</text>
        <dbReference type="Rhea" id="RHEA:48348"/>
        <dbReference type="Rhea" id="RHEA-COMP:12068"/>
        <dbReference type="Rhea" id="RHEA-COMP:12069"/>
        <dbReference type="ChEBI" id="CHEBI:65314"/>
        <dbReference type="ChEBI" id="CHEBI:65315"/>
    </reaction>
</comment>
<dbReference type="Gene3D" id="3.30.2350.10">
    <property type="entry name" value="Pseudouridine synthase"/>
    <property type="match status" value="1"/>
</dbReference>
<organism evidence="6 7">
    <name type="scientific">Sanguibacter gelidistatuariae</name>
    <dbReference type="NCBI Taxonomy" id="1814289"/>
    <lineage>
        <taxon>Bacteria</taxon>
        <taxon>Bacillati</taxon>
        <taxon>Actinomycetota</taxon>
        <taxon>Actinomycetes</taxon>
        <taxon>Micrococcales</taxon>
        <taxon>Sanguibacteraceae</taxon>
        <taxon>Sanguibacter</taxon>
    </lineage>
</organism>
<dbReference type="AlphaFoldDB" id="A0A1G6KJM3"/>
<sequence length="320" mass="35791">MRDGLNPVRLQMPHSGGGPHPQPYPQPHPDQGGGSSWPTVLDYLVARFPEDATRLREKVAGGEVVDEAGRSFHEGSAFVPGALVYLYRDAPVESRVPFEIDVLHRDDDLLVIDKPHFLASTPRGAYVVESAVVRLRRQFDLPEISPAHRLDRITAGVLIFTTRRAVRGAYQCMFAERTVHKTYEAVARVDPALAFPQTVRSRIVKEPGVLAAQEIPGEPNSESRIDLTDVRSDGDGDPRGRYELRPHTGKTHQLRLHMASLGLAICNDNFYPRFYDVAPDDYSAPLQLLARSVEFTDPLSGQRREFVSRRQLSLWPDSPT</sequence>
<dbReference type="PANTHER" id="PTHR21600:SF84">
    <property type="entry name" value="PSEUDOURIDINE SYNTHASE RSUA_RLUA-LIKE DOMAIN-CONTAINING PROTEIN"/>
    <property type="match status" value="1"/>
</dbReference>
<dbReference type="Pfam" id="PF00849">
    <property type="entry name" value="PseudoU_synth_2"/>
    <property type="match status" value="1"/>
</dbReference>
<feature type="region of interest" description="Disordered" evidence="4">
    <location>
        <begin position="1"/>
        <end position="36"/>
    </location>
</feature>
<dbReference type="SUPFAM" id="SSF55120">
    <property type="entry name" value="Pseudouridine synthase"/>
    <property type="match status" value="1"/>
</dbReference>
<feature type="compositionally biased region" description="Basic and acidic residues" evidence="4">
    <location>
        <begin position="221"/>
        <end position="246"/>
    </location>
</feature>
<proteinExistence type="predicted"/>
<dbReference type="Proteomes" id="UP000199039">
    <property type="component" value="Unassembled WGS sequence"/>
</dbReference>
<dbReference type="PANTHER" id="PTHR21600">
    <property type="entry name" value="MITOCHONDRIAL RNA PSEUDOURIDINE SYNTHASE"/>
    <property type="match status" value="1"/>
</dbReference>
<dbReference type="GO" id="GO:0009982">
    <property type="term" value="F:pseudouridine synthase activity"/>
    <property type="evidence" value="ECO:0007669"/>
    <property type="project" value="InterPro"/>
</dbReference>
<feature type="domain" description="Pseudouridine synthase RsuA/RluA-like" evidence="5">
    <location>
        <begin position="108"/>
        <end position="260"/>
    </location>
</feature>
<reference evidence="6 7" key="1">
    <citation type="submission" date="2016-09" db="EMBL/GenBank/DDBJ databases">
        <authorList>
            <person name="Capua I."/>
            <person name="De Benedictis P."/>
            <person name="Joannis T."/>
            <person name="Lombin L.H."/>
            <person name="Cattoli G."/>
        </authorList>
    </citation>
    <scope>NUCLEOTIDE SEQUENCE [LARGE SCALE GENOMIC DNA]</scope>
    <source>
        <strain evidence="6 7">ISLP-3</strain>
    </source>
</reference>
<evidence type="ECO:0000256" key="2">
    <source>
        <dbReference type="ARBA" id="ARBA00031870"/>
    </source>
</evidence>
<evidence type="ECO:0000313" key="7">
    <source>
        <dbReference type="Proteomes" id="UP000199039"/>
    </source>
</evidence>
<dbReference type="InterPro" id="IPR006145">
    <property type="entry name" value="PsdUridine_synth_RsuA/RluA"/>
</dbReference>
<evidence type="ECO:0000256" key="1">
    <source>
        <dbReference type="ARBA" id="ARBA00000073"/>
    </source>
</evidence>
<feature type="region of interest" description="Disordered" evidence="4">
    <location>
        <begin position="214"/>
        <end position="248"/>
    </location>
</feature>
<gene>
    <name evidence="6" type="ORF">SAMN05216410_1614</name>
</gene>
<protein>
    <recommendedName>
        <fullName evidence="2">RNA pseudouridylate synthase</fullName>
    </recommendedName>
    <alternativeName>
        <fullName evidence="3">RNA-uridine isomerase</fullName>
    </alternativeName>
</protein>
<evidence type="ECO:0000256" key="3">
    <source>
        <dbReference type="ARBA" id="ARBA00033164"/>
    </source>
</evidence>
<name>A0A1G6KJM3_9MICO</name>
<dbReference type="InterPro" id="IPR050188">
    <property type="entry name" value="RluA_PseudoU_synthase"/>
</dbReference>
<dbReference type="InterPro" id="IPR020103">
    <property type="entry name" value="PsdUridine_synth_cat_dom_sf"/>
</dbReference>
<evidence type="ECO:0000256" key="4">
    <source>
        <dbReference type="SAM" id="MobiDB-lite"/>
    </source>
</evidence>
<evidence type="ECO:0000313" key="6">
    <source>
        <dbReference type="EMBL" id="SDC31137.1"/>
    </source>
</evidence>
<dbReference type="GO" id="GO:0140098">
    <property type="term" value="F:catalytic activity, acting on RNA"/>
    <property type="evidence" value="ECO:0007669"/>
    <property type="project" value="UniProtKB-ARBA"/>
</dbReference>
<dbReference type="GO" id="GO:0000455">
    <property type="term" value="P:enzyme-directed rRNA pseudouridine synthesis"/>
    <property type="evidence" value="ECO:0007669"/>
    <property type="project" value="TreeGrafter"/>
</dbReference>
<evidence type="ECO:0000259" key="5">
    <source>
        <dbReference type="Pfam" id="PF00849"/>
    </source>
</evidence>
<dbReference type="STRING" id="1814289.SAMN05216410_1614"/>
<dbReference type="GO" id="GO:0003723">
    <property type="term" value="F:RNA binding"/>
    <property type="evidence" value="ECO:0007669"/>
    <property type="project" value="InterPro"/>
</dbReference>